<keyword evidence="3" id="KW-1185">Reference proteome</keyword>
<dbReference type="Proteomes" id="UP000190648">
    <property type="component" value="Unassembled WGS sequence"/>
</dbReference>
<dbReference type="EMBL" id="LSYS01006902">
    <property type="protein sequence ID" value="OPJ73065.1"/>
    <property type="molecule type" value="Genomic_DNA"/>
</dbReference>
<gene>
    <name evidence="2" type="ORF">AV530_005485</name>
</gene>
<organism evidence="2 3">
    <name type="scientific">Patagioenas fasciata monilis</name>
    <dbReference type="NCBI Taxonomy" id="372326"/>
    <lineage>
        <taxon>Eukaryota</taxon>
        <taxon>Metazoa</taxon>
        <taxon>Chordata</taxon>
        <taxon>Craniata</taxon>
        <taxon>Vertebrata</taxon>
        <taxon>Euteleostomi</taxon>
        <taxon>Archelosauria</taxon>
        <taxon>Archosauria</taxon>
        <taxon>Dinosauria</taxon>
        <taxon>Saurischia</taxon>
        <taxon>Theropoda</taxon>
        <taxon>Coelurosauria</taxon>
        <taxon>Aves</taxon>
        <taxon>Neognathae</taxon>
        <taxon>Neoaves</taxon>
        <taxon>Columbimorphae</taxon>
        <taxon>Columbiformes</taxon>
        <taxon>Columbidae</taxon>
        <taxon>Patagioenas</taxon>
    </lineage>
</organism>
<protein>
    <submittedName>
        <fullName evidence="2">Uncharacterized protein</fullName>
    </submittedName>
</protein>
<evidence type="ECO:0000313" key="2">
    <source>
        <dbReference type="EMBL" id="OPJ73065.1"/>
    </source>
</evidence>
<sequence>MGAGRGGERGADWLRGVAGGVFPGLGGGLRFGHFNFVCERERRVFGRQVKKILCCYPVVVGCILLIFKTSIE</sequence>
<proteinExistence type="predicted"/>
<keyword evidence="1" id="KW-0472">Membrane</keyword>
<keyword evidence="1" id="KW-0812">Transmembrane</keyword>
<reference evidence="2 3" key="1">
    <citation type="submission" date="2016-02" db="EMBL/GenBank/DDBJ databases">
        <title>Band-tailed pigeon sequencing and assembly.</title>
        <authorList>
            <person name="Soares A.E."/>
            <person name="Novak B.J."/>
            <person name="Rice E.S."/>
            <person name="O'Connell B."/>
            <person name="Chang D."/>
            <person name="Weber S."/>
            <person name="Shapiro B."/>
        </authorList>
    </citation>
    <scope>NUCLEOTIDE SEQUENCE [LARGE SCALE GENOMIC DNA]</scope>
    <source>
        <strain evidence="2">BTP2013</strain>
        <tissue evidence="2">Blood</tissue>
    </source>
</reference>
<keyword evidence="1" id="KW-1133">Transmembrane helix</keyword>
<evidence type="ECO:0000256" key="1">
    <source>
        <dbReference type="SAM" id="Phobius"/>
    </source>
</evidence>
<accession>A0A1V4JLZ1</accession>
<feature type="transmembrane region" description="Helical" evidence="1">
    <location>
        <begin position="52"/>
        <end position="71"/>
    </location>
</feature>
<evidence type="ECO:0000313" key="3">
    <source>
        <dbReference type="Proteomes" id="UP000190648"/>
    </source>
</evidence>
<dbReference type="AlphaFoldDB" id="A0A1V4JLZ1"/>
<name>A0A1V4JLZ1_PATFA</name>
<comment type="caution">
    <text evidence="2">The sequence shown here is derived from an EMBL/GenBank/DDBJ whole genome shotgun (WGS) entry which is preliminary data.</text>
</comment>